<keyword evidence="4" id="KW-1185">Reference proteome</keyword>
<evidence type="ECO:0000313" key="4">
    <source>
        <dbReference type="Proteomes" id="UP000199365"/>
    </source>
</evidence>
<dbReference type="Pfam" id="PF00795">
    <property type="entry name" value="CN_hydrolase"/>
    <property type="match status" value="1"/>
</dbReference>
<name>A0A1H1ENX5_9BURK</name>
<dbReference type="InterPro" id="IPR045254">
    <property type="entry name" value="Nit1/2_C-N_Hydrolase"/>
</dbReference>
<keyword evidence="1" id="KW-0378">Hydrolase</keyword>
<proteinExistence type="predicted"/>
<reference evidence="4" key="1">
    <citation type="submission" date="2016-10" db="EMBL/GenBank/DDBJ databases">
        <authorList>
            <person name="Varghese N."/>
            <person name="Submissions S."/>
        </authorList>
    </citation>
    <scope>NUCLEOTIDE SEQUENCE [LARGE SCALE GENOMIC DNA]</scope>
    <source>
        <strain evidence="4">DUS833</strain>
    </source>
</reference>
<dbReference type="InterPro" id="IPR003010">
    <property type="entry name" value="C-N_Hydrolase"/>
</dbReference>
<feature type="domain" description="CN hydrolase" evidence="2">
    <location>
        <begin position="42"/>
        <end position="287"/>
    </location>
</feature>
<evidence type="ECO:0000259" key="2">
    <source>
        <dbReference type="PROSITE" id="PS50263"/>
    </source>
</evidence>
<dbReference type="STRING" id="157910.SAMN05445850_2084"/>
<evidence type="ECO:0000313" key="3">
    <source>
        <dbReference type="EMBL" id="SDQ90447.1"/>
    </source>
</evidence>
<protein>
    <submittedName>
        <fullName evidence="3">Nitrilase</fullName>
    </submittedName>
</protein>
<dbReference type="Proteomes" id="UP000199365">
    <property type="component" value="Unassembled WGS sequence"/>
</dbReference>
<dbReference type="Gene3D" id="3.60.110.10">
    <property type="entry name" value="Carbon-nitrogen hydrolase"/>
    <property type="match status" value="1"/>
</dbReference>
<dbReference type="SUPFAM" id="SSF56317">
    <property type="entry name" value="Carbon-nitrogen hydrolase"/>
    <property type="match status" value="1"/>
</dbReference>
<dbReference type="PROSITE" id="PS50263">
    <property type="entry name" value="CN_HYDROLASE"/>
    <property type="match status" value="1"/>
</dbReference>
<accession>A0A1H1ENX5</accession>
<organism evidence="3 4">
    <name type="scientific">Paraburkholderia tuberum</name>
    <dbReference type="NCBI Taxonomy" id="157910"/>
    <lineage>
        <taxon>Bacteria</taxon>
        <taxon>Pseudomonadati</taxon>
        <taxon>Pseudomonadota</taxon>
        <taxon>Betaproteobacteria</taxon>
        <taxon>Burkholderiales</taxon>
        <taxon>Burkholderiaceae</taxon>
        <taxon>Paraburkholderia</taxon>
    </lineage>
</organism>
<dbReference type="PANTHER" id="PTHR23088">
    <property type="entry name" value="NITRILASE-RELATED"/>
    <property type="match status" value="1"/>
</dbReference>
<dbReference type="GO" id="GO:0016811">
    <property type="term" value="F:hydrolase activity, acting on carbon-nitrogen (but not peptide) bonds, in linear amides"/>
    <property type="evidence" value="ECO:0007669"/>
    <property type="project" value="InterPro"/>
</dbReference>
<dbReference type="AlphaFoldDB" id="A0A1H1ENX5"/>
<gene>
    <name evidence="3" type="ORF">SAMN05445850_2084</name>
</gene>
<dbReference type="EMBL" id="FNKX01000001">
    <property type="protein sequence ID" value="SDQ90447.1"/>
    <property type="molecule type" value="Genomic_DNA"/>
</dbReference>
<sequence>MHAAPALHTAARRESFDTLMSETHVTSTASAATSSGLVASPFRVAALQMVSSPDRDRNLADAERLIAEAAADGAQLVLLPEYFCFMGFKDTDKLAVREPHQDGPIQRFLADAARRHQIWVIGGTLPLNAPEPSRVLNTTLVFDPNGNEAARYDKIHLFNFEKGEESFDEARTIRPGTSVQSFEAPFGRVGLSVCYDLRFPELYRRMGDCALIVVPSAFTYTTGRAHWELLLRTRAIENQCYVLAAAQGGKHENGRRTWGHSMLIDPWGEIVAVRDEGAGVVAGNLERARIDEVRQSLPAWRHRVLT</sequence>
<dbReference type="PANTHER" id="PTHR23088:SF27">
    <property type="entry name" value="DEAMINATED GLUTATHIONE AMIDASE"/>
    <property type="match status" value="1"/>
</dbReference>
<dbReference type="CDD" id="cd07572">
    <property type="entry name" value="nit"/>
    <property type="match status" value="1"/>
</dbReference>
<dbReference type="InterPro" id="IPR036526">
    <property type="entry name" value="C-N_Hydrolase_sf"/>
</dbReference>
<evidence type="ECO:0000256" key="1">
    <source>
        <dbReference type="ARBA" id="ARBA00022801"/>
    </source>
</evidence>